<dbReference type="AlphaFoldDB" id="F3FW46"/>
<feature type="non-terminal residue" evidence="1">
    <location>
        <position position="38"/>
    </location>
</feature>
<gene>
    <name evidence="1" type="ORF">PSYJA_38044</name>
</gene>
<proteinExistence type="predicted"/>
<accession>F3FW46</accession>
<comment type="caution">
    <text evidence="1">The sequence shown here is derived from an EMBL/GenBank/DDBJ whole genome shotgun (WGS) entry which is preliminary data.</text>
</comment>
<reference evidence="1 2" key="1">
    <citation type="journal article" date="2011" name="PLoS Pathog.">
        <title>Dynamic evolution of pathogenicity revealed by sequencing and comparative genomics of 19 Pseudomonas syringae isolates.</title>
        <authorList>
            <person name="Baltrus D.A."/>
            <person name="Nishimura M.T."/>
            <person name="Romanchuk A."/>
            <person name="Chang J.H."/>
            <person name="Mukhtar M.S."/>
            <person name="Cherkis K."/>
            <person name="Roach J."/>
            <person name="Grant S.R."/>
            <person name="Jones C.D."/>
            <person name="Dangl J.L."/>
        </authorList>
    </citation>
    <scope>NUCLEOTIDE SEQUENCE [LARGE SCALE GENOMIC DNA]</scope>
    <source>
        <strain evidence="2">M301072PT</strain>
    </source>
</reference>
<evidence type="ECO:0000313" key="1">
    <source>
        <dbReference type="EMBL" id="EGH34438.1"/>
    </source>
</evidence>
<organism evidence="1 2">
    <name type="scientific">Pseudomonas syringae pv. japonica str. M301072</name>
    <dbReference type="NCBI Taxonomy" id="629262"/>
    <lineage>
        <taxon>Bacteria</taxon>
        <taxon>Pseudomonadati</taxon>
        <taxon>Pseudomonadota</taxon>
        <taxon>Gammaproteobacteria</taxon>
        <taxon>Pseudomonadales</taxon>
        <taxon>Pseudomonadaceae</taxon>
        <taxon>Pseudomonas</taxon>
        <taxon>Pseudomonas syringae</taxon>
    </lineage>
</organism>
<dbReference type="EMBL" id="AEAH01002535">
    <property type="protein sequence ID" value="EGH34438.1"/>
    <property type="molecule type" value="Genomic_DNA"/>
</dbReference>
<name>F3FW46_PSESX</name>
<dbReference type="HOGENOM" id="CLU_3352881_0_0_6"/>
<protein>
    <submittedName>
        <fullName evidence="1">Uncharacterized protein</fullName>
    </submittedName>
</protein>
<dbReference type="Proteomes" id="UP000004471">
    <property type="component" value="Unassembled WGS sequence"/>
</dbReference>
<evidence type="ECO:0000313" key="2">
    <source>
        <dbReference type="Proteomes" id="UP000004471"/>
    </source>
</evidence>
<sequence>MPSRRLYRKAARALLDSVPASYRSVARNSLSKSWLTWP</sequence>